<evidence type="ECO:0000256" key="1">
    <source>
        <dbReference type="ARBA" id="ARBA00023125"/>
    </source>
</evidence>
<dbReference type="InterPro" id="IPR013096">
    <property type="entry name" value="Cupin_2"/>
</dbReference>
<dbReference type="Proteomes" id="UP000679848">
    <property type="component" value="Plasmid pMM59_01"/>
</dbReference>
<sequence length="184" mass="20956">MLGDKIREARKRKRITLNQLAEMSGLTASYISQAERNLTEPSLSSLRKLSAALQLPLYFFLDDDIPQTQVIRADQRRKLAIPGSEIVYEYLSPVTMLEAEPPMLEMILFHLNAKCWSREDYVRHDVAEECITVLTGVITVDCLHEEYHLYEGDSVYIRRGIPHKVYNPSNGVATALICLTPPVH</sequence>
<name>A0A810QNR6_9FIRM</name>
<reference evidence="3" key="1">
    <citation type="submission" date="2020-09" db="EMBL/GenBank/DDBJ databases">
        <title>New species isolated from human feces.</title>
        <authorList>
            <person name="Kitahara M."/>
            <person name="Shigeno Y."/>
            <person name="Shime M."/>
            <person name="Matsumoto Y."/>
            <person name="Nakamura S."/>
            <person name="Motooka D."/>
            <person name="Fukuoka S."/>
            <person name="Nishikawa H."/>
            <person name="Benno Y."/>
        </authorList>
    </citation>
    <scope>NUCLEOTIDE SEQUENCE</scope>
    <source>
        <strain evidence="3">MM59</strain>
        <plasmid evidence="3">pMM59_01</plasmid>
    </source>
</reference>
<dbReference type="PANTHER" id="PTHR46797">
    <property type="entry name" value="HTH-TYPE TRANSCRIPTIONAL REGULATOR"/>
    <property type="match status" value="1"/>
</dbReference>
<dbReference type="CDD" id="cd02209">
    <property type="entry name" value="cupin_XRE_C"/>
    <property type="match status" value="1"/>
</dbReference>
<dbReference type="InterPro" id="IPR050807">
    <property type="entry name" value="TransReg_Diox_bact_type"/>
</dbReference>
<organism evidence="3 4">
    <name type="scientific">Pusillibacter faecalis</name>
    <dbReference type="NCBI Taxonomy" id="2714358"/>
    <lineage>
        <taxon>Bacteria</taxon>
        <taxon>Bacillati</taxon>
        <taxon>Bacillota</taxon>
        <taxon>Clostridia</taxon>
        <taxon>Eubacteriales</taxon>
        <taxon>Oscillospiraceae</taxon>
        <taxon>Pusillibacter</taxon>
    </lineage>
</organism>
<dbReference type="InterPro" id="IPR001387">
    <property type="entry name" value="Cro/C1-type_HTH"/>
</dbReference>
<feature type="domain" description="HTH cro/C1-type" evidence="2">
    <location>
        <begin position="6"/>
        <end position="60"/>
    </location>
</feature>
<geneLocation type="plasmid" evidence="3 4">
    <name>pMM59_01</name>
</geneLocation>
<accession>A0A810QNR6</accession>
<dbReference type="SUPFAM" id="SSF51182">
    <property type="entry name" value="RmlC-like cupins"/>
    <property type="match status" value="1"/>
</dbReference>
<dbReference type="GO" id="GO:0003677">
    <property type="term" value="F:DNA binding"/>
    <property type="evidence" value="ECO:0007669"/>
    <property type="project" value="UniProtKB-KW"/>
</dbReference>
<dbReference type="InterPro" id="IPR010982">
    <property type="entry name" value="Lambda_DNA-bd_dom_sf"/>
</dbReference>
<dbReference type="Gene3D" id="2.60.120.10">
    <property type="entry name" value="Jelly Rolls"/>
    <property type="match status" value="1"/>
</dbReference>
<dbReference type="RefSeq" id="WP_187028672.1">
    <property type="nucleotide sequence ID" value="NZ_AP023421.1"/>
</dbReference>
<dbReference type="CDD" id="cd00093">
    <property type="entry name" value="HTH_XRE"/>
    <property type="match status" value="1"/>
</dbReference>
<dbReference type="Gene3D" id="1.10.260.40">
    <property type="entry name" value="lambda repressor-like DNA-binding domains"/>
    <property type="match status" value="1"/>
</dbReference>
<protein>
    <submittedName>
        <fullName evidence="3">Transcriptional regulator</fullName>
    </submittedName>
</protein>
<dbReference type="Pfam" id="PF01381">
    <property type="entry name" value="HTH_3"/>
    <property type="match status" value="1"/>
</dbReference>
<gene>
    <name evidence="3" type="ORF">MM59RIKEN_30420</name>
</gene>
<dbReference type="SMART" id="SM00530">
    <property type="entry name" value="HTH_XRE"/>
    <property type="match status" value="1"/>
</dbReference>
<dbReference type="GO" id="GO:0003700">
    <property type="term" value="F:DNA-binding transcription factor activity"/>
    <property type="evidence" value="ECO:0007669"/>
    <property type="project" value="TreeGrafter"/>
</dbReference>
<keyword evidence="3" id="KW-0614">Plasmid</keyword>
<dbReference type="KEGG" id="pfaa:MM59RIKEN_30420"/>
<dbReference type="AlphaFoldDB" id="A0A810QNR6"/>
<dbReference type="PROSITE" id="PS50943">
    <property type="entry name" value="HTH_CROC1"/>
    <property type="match status" value="1"/>
</dbReference>
<dbReference type="PANTHER" id="PTHR46797:SF1">
    <property type="entry name" value="METHYLPHOSPHONATE SYNTHASE"/>
    <property type="match status" value="1"/>
</dbReference>
<keyword evidence="4" id="KW-1185">Reference proteome</keyword>
<dbReference type="InterPro" id="IPR011051">
    <property type="entry name" value="RmlC_Cupin_sf"/>
</dbReference>
<keyword evidence="1" id="KW-0238">DNA-binding</keyword>
<dbReference type="EMBL" id="AP023421">
    <property type="protein sequence ID" value="BCK85723.1"/>
    <property type="molecule type" value="Genomic_DNA"/>
</dbReference>
<evidence type="ECO:0000313" key="4">
    <source>
        <dbReference type="Proteomes" id="UP000679848"/>
    </source>
</evidence>
<evidence type="ECO:0000313" key="3">
    <source>
        <dbReference type="EMBL" id="BCK85723.1"/>
    </source>
</evidence>
<proteinExistence type="predicted"/>
<dbReference type="InterPro" id="IPR014710">
    <property type="entry name" value="RmlC-like_jellyroll"/>
</dbReference>
<dbReference type="SUPFAM" id="SSF47413">
    <property type="entry name" value="lambda repressor-like DNA-binding domains"/>
    <property type="match status" value="1"/>
</dbReference>
<evidence type="ECO:0000259" key="2">
    <source>
        <dbReference type="PROSITE" id="PS50943"/>
    </source>
</evidence>
<dbReference type="GO" id="GO:0005829">
    <property type="term" value="C:cytosol"/>
    <property type="evidence" value="ECO:0007669"/>
    <property type="project" value="TreeGrafter"/>
</dbReference>
<dbReference type="Pfam" id="PF07883">
    <property type="entry name" value="Cupin_2"/>
    <property type="match status" value="1"/>
</dbReference>